<dbReference type="Proteomes" id="UP000218151">
    <property type="component" value="Unassembled WGS sequence"/>
</dbReference>
<dbReference type="GO" id="GO:0016740">
    <property type="term" value="F:transferase activity"/>
    <property type="evidence" value="ECO:0007669"/>
    <property type="project" value="UniProtKB-KW"/>
</dbReference>
<evidence type="ECO:0000313" key="2">
    <source>
        <dbReference type="Proteomes" id="UP000218151"/>
    </source>
</evidence>
<name>A0A2A2SG34_9SPHN</name>
<gene>
    <name evidence="1" type="ORF">CKY28_11610</name>
</gene>
<dbReference type="OrthoDB" id="281270at2"/>
<proteinExistence type="predicted"/>
<organism evidence="1 2">
    <name type="scientific">Sphingomonas lenta</name>
    <dbReference type="NCBI Taxonomy" id="1141887"/>
    <lineage>
        <taxon>Bacteria</taxon>
        <taxon>Pseudomonadati</taxon>
        <taxon>Pseudomonadota</taxon>
        <taxon>Alphaproteobacteria</taxon>
        <taxon>Sphingomonadales</taxon>
        <taxon>Sphingomonadaceae</taxon>
        <taxon>Sphingomonas</taxon>
    </lineage>
</organism>
<keyword evidence="1" id="KW-0808">Transferase</keyword>
<sequence>MSADRAELEARWLHLTREALPAVAETRGWPVRLDHCFQRILLDNACGGRWYDHIQGRPAYRRCDTQALARAVRLAEAALAGSADLHALNARSLEWRSKAVRRP</sequence>
<dbReference type="EMBL" id="NSLI01000003">
    <property type="protein sequence ID" value="PAX08209.1"/>
    <property type="molecule type" value="Genomic_DNA"/>
</dbReference>
<reference evidence="2" key="1">
    <citation type="submission" date="2017-09" db="EMBL/GenBank/DDBJ databases">
        <authorList>
            <person name="Feng G."/>
            <person name="Zhu H."/>
        </authorList>
    </citation>
    <scope>NUCLEOTIDE SEQUENCE [LARGE SCALE GENOMIC DNA]</scope>
    <source>
        <strain evidence="2">1PNM-20</strain>
    </source>
</reference>
<keyword evidence="2" id="KW-1185">Reference proteome</keyword>
<protein>
    <submittedName>
        <fullName evidence="1">GCN5-related N-acetyltransferase</fullName>
    </submittedName>
</protein>
<accession>A0A2A2SG34</accession>
<evidence type="ECO:0000313" key="1">
    <source>
        <dbReference type="EMBL" id="PAX08209.1"/>
    </source>
</evidence>
<dbReference type="RefSeq" id="WP_095998451.1">
    <property type="nucleotide sequence ID" value="NZ_NSLI01000003.1"/>
</dbReference>
<comment type="caution">
    <text evidence="1">The sequence shown here is derived from an EMBL/GenBank/DDBJ whole genome shotgun (WGS) entry which is preliminary data.</text>
</comment>
<dbReference type="AlphaFoldDB" id="A0A2A2SG34"/>